<dbReference type="EMBL" id="UFQT01000099">
    <property type="protein sequence ID" value="SSX19850.1"/>
    <property type="molecule type" value="Genomic_DNA"/>
</dbReference>
<reference evidence="9" key="1">
    <citation type="submission" date="2018-04" db="EMBL/GenBank/DDBJ databases">
        <authorList>
            <person name="Go L.Y."/>
            <person name="Mitchell J.A."/>
        </authorList>
    </citation>
    <scope>NUCLEOTIDE SEQUENCE</scope>
    <source>
        <tissue evidence="9">Whole organism</tissue>
    </source>
</reference>
<evidence type="ECO:0000256" key="7">
    <source>
        <dbReference type="SAM" id="SignalP"/>
    </source>
</evidence>
<dbReference type="AlphaFoldDB" id="A0A336LPM8"/>
<feature type="compositionally biased region" description="Low complexity" evidence="6">
    <location>
        <begin position="146"/>
        <end position="163"/>
    </location>
</feature>
<dbReference type="Gene3D" id="2.170.140.10">
    <property type="entry name" value="Chitin binding domain"/>
    <property type="match status" value="2"/>
</dbReference>
<evidence type="ECO:0000256" key="3">
    <source>
        <dbReference type="ARBA" id="ARBA00022737"/>
    </source>
</evidence>
<evidence type="ECO:0000259" key="8">
    <source>
        <dbReference type="PROSITE" id="PS50940"/>
    </source>
</evidence>
<name>A0A336LPM8_CULSO</name>
<dbReference type="GO" id="GO:0008061">
    <property type="term" value="F:chitin binding"/>
    <property type="evidence" value="ECO:0007669"/>
    <property type="project" value="UniProtKB-KW"/>
</dbReference>
<evidence type="ECO:0000256" key="2">
    <source>
        <dbReference type="ARBA" id="ARBA00022729"/>
    </source>
</evidence>
<dbReference type="VEuPathDB" id="VectorBase:CSON015602"/>
<dbReference type="Pfam" id="PF01607">
    <property type="entry name" value="CBM_14"/>
    <property type="match status" value="2"/>
</dbReference>
<feature type="domain" description="Chitin-binding type-2" evidence="8">
    <location>
        <begin position="25"/>
        <end position="82"/>
    </location>
</feature>
<dbReference type="InterPro" id="IPR002557">
    <property type="entry name" value="Chitin-bd_dom"/>
</dbReference>
<keyword evidence="5" id="KW-0325">Glycoprotein</keyword>
<evidence type="ECO:0000256" key="4">
    <source>
        <dbReference type="ARBA" id="ARBA00023157"/>
    </source>
</evidence>
<keyword evidence="4" id="KW-1015">Disulfide bond</keyword>
<feature type="signal peptide" evidence="7">
    <location>
        <begin position="1"/>
        <end position="22"/>
    </location>
</feature>
<dbReference type="EMBL" id="UFQS01000099">
    <property type="protein sequence ID" value="SSW99470.1"/>
    <property type="molecule type" value="Genomic_DNA"/>
</dbReference>
<evidence type="ECO:0000256" key="1">
    <source>
        <dbReference type="ARBA" id="ARBA00022669"/>
    </source>
</evidence>
<proteinExistence type="predicted"/>
<feature type="compositionally biased region" description="Low complexity" evidence="6">
    <location>
        <begin position="98"/>
        <end position="136"/>
    </location>
</feature>
<dbReference type="SUPFAM" id="SSF57625">
    <property type="entry name" value="Invertebrate chitin-binding proteins"/>
    <property type="match status" value="2"/>
</dbReference>
<dbReference type="PROSITE" id="PS50940">
    <property type="entry name" value="CHIT_BIND_II"/>
    <property type="match status" value="2"/>
</dbReference>
<dbReference type="InterPro" id="IPR036508">
    <property type="entry name" value="Chitin-bd_dom_sf"/>
</dbReference>
<feature type="region of interest" description="Disordered" evidence="6">
    <location>
        <begin position="83"/>
        <end position="175"/>
    </location>
</feature>
<keyword evidence="3" id="KW-0677">Repeat</keyword>
<dbReference type="SMART" id="SM00494">
    <property type="entry name" value="ChtBD2"/>
    <property type="match status" value="2"/>
</dbReference>
<dbReference type="InterPro" id="IPR051940">
    <property type="entry name" value="Chitin_bind-dev_reg"/>
</dbReference>
<dbReference type="PANTHER" id="PTHR23301">
    <property type="entry name" value="CHITIN BINDING PERITROPHIN-A"/>
    <property type="match status" value="1"/>
</dbReference>
<accession>A0A336LPM8</accession>
<dbReference type="PANTHER" id="PTHR23301:SF0">
    <property type="entry name" value="CHITIN-BINDING TYPE-2 DOMAIN-CONTAINING PROTEIN-RELATED"/>
    <property type="match status" value="1"/>
</dbReference>
<dbReference type="GO" id="GO:0005576">
    <property type="term" value="C:extracellular region"/>
    <property type="evidence" value="ECO:0007669"/>
    <property type="project" value="InterPro"/>
</dbReference>
<feature type="chain" id="PRO_5036062217" evidence="7">
    <location>
        <begin position="23"/>
        <end position="225"/>
    </location>
</feature>
<reference evidence="10" key="2">
    <citation type="submission" date="2018-07" db="EMBL/GenBank/DDBJ databases">
        <authorList>
            <person name="Quirk P.G."/>
            <person name="Krulwich T.A."/>
        </authorList>
    </citation>
    <scope>NUCLEOTIDE SEQUENCE</scope>
</reference>
<dbReference type="OMA" id="ADESECC"/>
<organism evidence="10">
    <name type="scientific">Culicoides sonorensis</name>
    <name type="common">Biting midge</name>
    <dbReference type="NCBI Taxonomy" id="179676"/>
    <lineage>
        <taxon>Eukaryota</taxon>
        <taxon>Metazoa</taxon>
        <taxon>Ecdysozoa</taxon>
        <taxon>Arthropoda</taxon>
        <taxon>Hexapoda</taxon>
        <taxon>Insecta</taxon>
        <taxon>Pterygota</taxon>
        <taxon>Neoptera</taxon>
        <taxon>Endopterygota</taxon>
        <taxon>Diptera</taxon>
        <taxon>Nematocera</taxon>
        <taxon>Chironomoidea</taxon>
        <taxon>Ceratopogonidae</taxon>
        <taxon>Ceratopogoninae</taxon>
        <taxon>Culicoides</taxon>
        <taxon>Monoculicoides</taxon>
    </lineage>
</organism>
<evidence type="ECO:0000313" key="10">
    <source>
        <dbReference type="EMBL" id="SSX19850.1"/>
    </source>
</evidence>
<keyword evidence="1" id="KW-0147">Chitin-binding</keyword>
<gene>
    <name evidence="10" type="primary">CSON015602</name>
</gene>
<evidence type="ECO:0000313" key="9">
    <source>
        <dbReference type="EMBL" id="SSW99470.1"/>
    </source>
</evidence>
<feature type="domain" description="Chitin-binding type-2" evidence="8">
    <location>
        <begin position="167"/>
        <end position="225"/>
    </location>
</feature>
<evidence type="ECO:0000256" key="6">
    <source>
        <dbReference type="SAM" id="MobiDB-lite"/>
    </source>
</evidence>
<evidence type="ECO:0000256" key="5">
    <source>
        <dbReference type="ARBA" id="ARBA00023180"/>
    </source>
</evidence>
<sequence length="225" mass="24630">MFKALILSGIGIFCLCPNLILSFPDIPCNDENSGKFISDPESCEYYYACLAKVWYKLTCPQTLVFNPIRELCDRPINGGCNFESTQAPSTESTEEQTTEVPISTETSTEEVTTTEIHTTSEEIVTTSESSSSMQTETETETEEVTTIESSSTESLSSVQSTTEGSESNACTGKPPKSFVPHPEDCSAFYYCNDNGTPSLFKCGVGLLFDAKELKCKYENEAVCFG</sequence>
<protein>
    <submittedName>
        <fullName evidence="10">CSON015602 protein</fullName>
    </submittedName>
</protein>
<keyword evidence="2 7" id="KW-0732">Signal</keyword>